<dbReference type="Gene3D" id="3.40.50.2000">
    <property type="entry name" value="Glycogen Phosphorylase B"/>
    <property type="match status" value="1"/>
</dbReference>
<dbReference type="EMBL" id="JRKJ01000002">
    <property type="protein sequence ID" value="KGQ20242.1"/>
    <property type="molecule type" value="Genomic_DNA"/>
</dbReference>
<dbReference type="GO" id="GO:0016740">
    <property type="term" value="F:transferase activity"/>
    <property type="evidence" value="ECO:0007669"/>
    <property type="project" value="UniProtKB-KW"/>
</dbReference>
<name>A0A0A2WND7_9GAMM</name>
<gene>
    <name evidence="1" type="ORF">LF41_778</name>
</gene>
<comment type="caution">
    <text evidence="1">The sequence shown here is derived from an EMBL/GenBank/DDBJ whole genome shotgun (WGS) entry which is preliminary data.</text>
</comment>
<dbReference type="Pfam" id="PF13692">
    <property type="entry name" value="Glyco_trans_1_4"/>
    <property type="match status" value="1"/>
</dbReference>
<dbReference type="Proteomes" id="UP000030518">
    <property type="component" value="Unassembled WGS sequence"/>
</dbReference>
<evidence type="ECO:0000313" key="1">
    <source>
        <dbReference type="EMBL" id="KGQ20242.1"/>
    </source>
</evidence>
<accession>A0A0A2WND7</accession>
<dbReference type="SUPFAM" id="SSF53756">
    <property type="entry name" value="UDP-Glycosyltransferase/glycogen phosphorylase"/>
    <property type="match status" value="1"/>
</dbReference>
<organism evidence="1 2">
    <name type="scientific">Lysobacter dokdonensis DS-58</name>
    <dbReference type="NCBI Taxonomy" id="1300345"/>
    <lineage>
        <taxon>Bacteria</taxon>
        <taxon>Pseudomonadati</taxon>
        <taxon>Pseudomonadota</taxon>
        <taxon>Gammaproteobacteria</taxon>
        <taxon>Lysobacterales</taxon>
        <taxon>Lysobacteraceae</taxon>
        <taxon>Noviluteimonas</taxon>
    </lineage>
</organism>
<keyword evidence="1" id="KW-0808">Transferase</keyword>
<dbReference type="PANTHER" id="PTHR12526">
    <property type="entry name" value="GLYCOSYLTRANSFERASE"/>
    <property type="match status" value="1"/>
</dbReference>
<evidence type="ECO:0000313" key="2">
    <source>
        <dbReference type="Proteomes" id="UP000030518"/>
    </source>
</evidence>
<keyword evidence="2" id="KW-1185">Reference proteome</keyword>
<dbReference type="AlphaFoldDB" id="A0A0A2WND7"/>
<sequence>MVPCRGRVAPTDFIYVGRLVASKKVDILLHAFRLFVAVHPESQLHIVGTGDQYAMLQGVVRDHSIPGVTFHGHIAELNDLRAIYDTCVASVSPGYVGLSVTQSFSLGVPMIISRNEPHSPEIECVVDGVNASFFETDAPASLCGEMESWYGRAGQHDDRAAAIAADCKNRYSVERMVAGFVEAVNA</sequence>
<dbReference type="eggNOG" id="COG0438">
    <property type="taxonomic scope" value="Bacteria"/>
</dbReference>
<proteinExistence type="predicted"/>
<reference evidence="1 2" key="1">
    <citation type="submission" date="2014-09" db="EMBL/GenBank/DDBJ databases">
        <title>Genome sequences of Lysobacter dokdonensis DS-58.</title>
        <authorList>
            <person name="Kim J.F."/>
            <person name="Kwak M.-J."/>
        </authorList>
    </citation>
    <scope>NUCLEOTIDE SEQUENCE [LARGE SCALE GENOMIC DNA]</scope>
    <source>
        <strain evidence="1 2">DS-58</strain>
    </source>
</reference>
<dbReference type="STRING" id="1300345.LF41_778"/>
<protein>
    <submittedName>
        <fullName evidence="1">Putative Glycosyl transferase</fullName>
    </submittedName>
</protein>